<protein>
    <submittedName>
        <fullName evidence="5">Type VI secretion ATPase, ClpV1 family protein</fullName>
    </submittedName>
</protein>
<dbReference type="EMBL" id="UJRG01000004">
    <property type="protein sequence ID" value="SWT12333.1"/>
    <property type="molecule type" value="Genomic_DNA"/>
</dbReference>
<reference evidence="3 10" key="4">
    <citation type="submission" date="2019-11" db="EMBL/GenBank/DDBJ databases">
        <title>Molecular typing, antibiotic resistance determination and virulence profiling for 36 multidrug-resistant clinical Klebsiella pneumoniae isolates using second- and third-generation sequencing.</title>
        <authorList>
            <person name="Shelenkov A."/>
            <person name="Mikhaylova Y."/>
            <person name="Yanushevich Y."/>
            <person name="Samoilov A."/>
            <person name="Petrova L."/>
            <person name="Fomina V."/>
            <person name="Gusarov V."/>
            <person name="Zamyatin M."/>
            <person name="Shagin D."/>
        </authorList>
    </citation>
    <scope>NUCLEOTIDE SEQUENCE [LARGE SCALE GENOMIC DNA]</scope>
    <source>
        <strain evidence="3 10">CriePir226</strain>
    </source>
</reference>
<evidence type="ECO:0000313" key="4">
    <source>
        <dbReference type="EMBL" id="RRE43980.1"/>
    </source>
</evidence>
<evidence type="ECO:0000313" key="9">
    <source>
        <dbReference type="Proteomes" id="UP000272440"/>
    </source>
</evidence>
<dbReference type="Proteomes" id="UP000272440">
    <property type="component" value="Unassembled WGS sequence"/>
</dbReference>
<evidence type="ECO:0000313" key="10">
    <source>
        <dbReference type="Proteomes" id="UP000441029"/>
    </source>
</evidence>
<accession>A0A330X3S3</accession>
<evidence type="ECO:0000313" key="2">
    <source>
        <dbReference type="EMBL" id="MBO1997691.1"/>
    </source>
</evidence>
<sequence length="54" mass="6058">MHAMCTIVGMNLAQMSTRLQRHYGISTHIGERRIDMLTMASLLPDTGARNIIDD</sequence>
<dbReference type="EMBL" id="UWVH01000001">
    <property type="protein sequence ID" value="VCV77829.1"/>
    <property type="molecule type" value="Genomic_DNA"/>
</dbReference>
<reference evidence="6 8" key="2">
    <citation type="submission" date="2018-10" db="EMBL/GenBank/DDBJ databases">
        <authorList>
            <person name="Noll B N."/>
        </authorList>
    </citation>
    <scope>NUCLEOTIDE SEQUENCE [LARGE SCALE GENOMIC DNA]</scope>
    <source>
        <strain evidence="6">Kpneu006</strain>
    </source>
</reference>
<comment type="caution">
    <text evidence="4">The sequence shown here is derived from an EMBL/GenBank/DDBJ whole genome shotgun (WGS) entry which is preliminary data.</text>
</comment>
<dbReference type="Proteomes" id="UP000664002">
    <property type="component" value="Unassembled WGS sequence"/>
</dbReference>
<evidence type="ECO:0000313" key="5">
    <source>
        <dbReference type="EMBL" id="SWT12333.1"/>
    </source>
</evidence>
<dbReference type="RefSeq" id="WP_107318634.1">
    <property type="nucleotide sequence ID" value="NZ_ABLUVU020000005.1"/>
</dbReference>
<evidence type="ECO:0000313" key="8">
    <source>
        <dbReference type="Proteomes" id="UP000269921"/>
    </source>
</evidence>
<dbReference type="AlphaFoldDB" id="A0A330X3S3"/>
<dbReference type="EMBL" id="RCZY01000002">
    <property type="protein sequence ID" value="RRE43980.1"/>
    <property type="molecule type" value="Genomic_DNA"/>
</dbReference>
<reference evidence="1" key="5">
    <citation type="submission" date="2020-10" db="EMBL/GenBank/DDBJ databases">
        <title>Genome Sequence of ESBL Producing Zambian Clinical Strains.</title>
        <authorList>
            <person name="Shawa M."/>
            <person name="Furuta Y."/>
            <person name="Simbotwe M."/>
            <person name="Mulenga E."/>
            <person name="Mubanga M."/>
            <person name="Mulenga G."/>
            <person name="Kaile C."/>
            <person name="Zorigt T."/>
            <person name="Hang'ombe B."/>
            <person name="Higashi H."/>
        </authorList>
    </citation>
    <scope>NUCLEOTIDE SEQUENCE</scope>
    <source>
        <strain evidence="1">Zam_UTH_09</strain>
    </source>
</reference>
<evidence type="ECO:0000313" key="1">
    <source>
        <dbReference type="EMBL" id="GHK57518.1"/>
    </source>
</evidence>
<evidence type="ECO:0000313" key="3">
    <source>
        <dbReference type="EMBL" id="MRJ99103.1"/>
    </source>
</evidence>
<dbReference type="EMBL" id="BNFF01000002">
    <property type="protein sequence ID" value="GHK57518.1"/>
    <property type="molecule type" value="Genomic_DNA"/>
</dbReference>
<reference evidence="4 9" key="3">
    <citation type="journal article" date="2019" name="Antimicrob. Agents Chemother.">
        <title>Applying Rapid Whole Genome Sequencing to Predict Phenotypic Antimicrobial Susceptibility Testing Results Among Carbapenem-Resistant Klebsiella pneumoniae Clinical Isolates.</title>
        <authorList>
            <person name="Tamma P.D."/>
            <person name="Fan Y."/>
            <person name="Bergman Y."/>
            <person name="Pertea G."/>
            <person name="Kazmi A."/>
            <person name="Lewis S."/>
            <person name="Carroll K.C."/>
            <person name="Schatz M.C."/>
            <person name="Timp W."/>
            <person name="Simner P.J."/>
        </authorList>
    </citation>
    <scope>NUCLEOTIDE SEQUENCE [LARGE SCALE GENOMIC DNA]</scope>
    <source>
        <strain evidence="4 9">KLPN_33</strain>
    </source>
</reference>
<dbReference type="EMBL" id="WJVL01000025">
    <property type="protein sequence ID" value="MRJ99103.1"/>
    <property type="molecule type" value="Genomic_DNA"/>
</dbReference>
<dbReference type="Proteomes" id="UP000441029">
    <property type="component" value="Unassembled WGS sequence"/>
</dbReference>
<dbReference type="Proteomes" id="UP000269921">
    <property type="component" value="Unassembled WGS sequence"/>
</dbReference>
<proteinExistence type="predicted"/>
<organism evidence="4 9">
    <name type="scientific">Klebsiella pneumoniae</name>
    <dbReference type="NCBI Taxonomy" id="573"/>
    <lineage>
        <taxon>Bacteria</taxon>
        <taxon>Pseudomonadati</taxon>
        <taxon>Pseudomonadota</taxon>
        <taxon>Gammaproteobacteria</taxon>
        <taxon>Enterobacterales</taxon>
        <taxon>Enterobacteriaceae</taxon>
        <taxon>Klebsiella/Raoultella group</taxon>
        <taxon>Klebsiella</taxon>
        <taxon>Klebsiella pneumoniae complex</taxon>
    </lineage>
</organism>
<reference evidence="2" key="6">
    <citation type="submission" date="2021-03" db="EMBL/GenBank/DDBJ databases">
        <title>Molecular epidemiology and mechanisms of colistin and carbapenem resistance in Enterobacteriaceae from clinical isolates, the environment and porcine samples in Pretoria, South Africa.</title>
        <authorList>
            <person name="Bogoshi D."/>
            <person name="Mbelle N.M."/>
            <person name="Naidoo V."/>
            <person name="Osei Sekyere J."/>
        </authorList>
    </citation>
    <scope>NUCLEOTIDE SEQUENCE</scope>
    <source>
        <strain evidence="2">C027</strain>
    </source>
</reference>
<evidence type="ECO:0000313" key="6">
    <source>
        <dbReference type="EMBL" id="VCV77829.1"/>
    </source>
</evidence>
<name>A0A330X3S3_KLEPN</name>
<evidence type="ECO:0000313" key="7">
    <source>
        <dbReference type="Proteomes" id="UP000258798"/>
    </source>
</evidence>
<dbReference type="Proteomes" id="UP000258798">
    <property type="component" value="Unassembled WGS sequence"/>
</dbReference>
<gene>
    <name evidence="6" type="ORF">BANRA_03216</name>
    <name evidence="4" type="ORF">EAO28_23130</name>
    <name evidence="3" type="ORF">GJJ01_24530</name>
    <name evidence="2" type="ORF">J4730_21810</name>
    <name evidence="1" type="ORF">KPZU09_72540</name>
    <name evidence="5" type="ORF">SAMEA3729652_02078</name>
</gene>
<dbReference type="EMBL" id="JAGETM010000031">
    <property type="protein sequence ID" value="MBO1997691.1"/>
    <property type="molecule type" value="Genomic_DNA"/>
</dbReference>
<reference evidence="5 7" key="1">
    <citation type="submission" date="2018-08" db="EMBL/GenBank/DDBJ databases">
        <authorList>
            <consortium name="Pathogen Informatics"/>
        </authorList>
    </citation>
    <scope>NUCLEOTIDE SEQUENCE [LARGE SCALE GENOMIC DNA]</scope>
    <source>
        <strain evidence="5 7">EuSCAPE_TR125</strain>
    </source>
</reference>
<dbReference type="Proteomes" id="UP000655094">
    <property type="component" value="Unassembled WGS sequence"/>
</dbReference>